<dbReference type="InterPro" id="IPR036291">
    <property type="entry name" value="NAD(P)-bd_dom_sf"/>
</dbReference>
<dbReference type="Gene3D" id="3.40.50.720">
    <property type="entry name" value="NAD(P)-binding Rossmann-like Domain"/>
    <property type="match status" value="1"/>
</dbReference>
<dbReference type="EMBL" id="QGMK01002033">
    <property type="protein sequence ID" value="TVY62255.1"/>
    <property type="molecule type" value="Genomic_DNA"/>
</dbReference>
<dbReference type="Proteomes" id="UP000469558">
    <property type="component" value="Unassembled WGS sequence"/>
</dbReference>
<dbReference type="GO" id="GO:0016020">
    <property type="term" value="C:membrane"/>
    <property type="evidence" value="ECO:0007669"/>
    <property type="project" value="TreeGrafter"/>
</dbReference>
<dbReference type="CDD" id="cd05233">
    <property type="entry name" value="SDR_c"/>
    <property type="match status" value="1"/>
</dbReference>
<dbReference type="PRINTS" id="PR00081">
    <property type="entry name" value="GDHRDH"/>
</dbReference>
<keyword evidence="2" id="KW-0560">Oxidoreductase</keyword>
<dbReference type="PANTHER" id="PTHR44196">
    <property type="entry name" value="DEHYDROGENASE/REDUCTASE SDR FAMILY MEMBER 7B"/>
    <property type="match status" value="1"/>
</dbReference>
<evidence type="ECO:0000313" key="3">
    <source>
        <dbReference type="EMBL" id="TVY62255.1"/>
    </source>
</evidence>
<dbReference type="SUPFAM" id="SSF51735">
    <property type="entry name" value="NAD(P)-binding Rossmann-fold domains"/>
    <property type="match status" value="1"/>
</dbReference>
<dbReference type="PANTHER" id="PTHR44196:SF1">
    <property type="entry name" value="DEHYDROGENASE_REDUCTASE SDR FAMILY MEMBER 7B"/>
    <property type="match status" value="1"/>
</dbReference>
<dbReference type="InterPro" id="IPR002347">
    <property type="entry name" value="SDR_fam"/>
</dbReference>
<dbReference type="AlphaFoldDB" id="A0A8T9BVN3"/>
<organism evidence="3 4">
    <name type="scientific">Lachnellula suecica</name>
    <dbReference type="NCBI Taxonomy" id="602035"/>
    <lineage>
        <taxon>Eukaryota</taxon>
        <taxon>Fungi</taxon>
        <taxon>Dikarya</taxon>
        <taxon>Ascomycota</taxon>
        <taxon>Pezizomycotina</taxon>
        <taxon>Leotiomycetes</taxon>
        <taxon>Helotiales</taxon>
        <taxon>Lachnaceae</taxon>
        <taxon>Lachnellula</taxon>
    </lineage>
</organism>
<proteinExistence type="inferred from homology"/>
<dbReference type="Pfam" id="PF00106">
    <property type="entry name" value="adh_short"/>
    <property type="match status" value="1"/>
</dbReference>
<dbReference type="GO" id="GO:0016491">
    <property type="term" value="F:oxidoreductase activity"/>
    <property type="evidence" value="ECO:0007669"/>
    <property type="project" value="UniProtKB-KW"/>
</dbReference>
<comment type="caution">
    <text evidence="3">The sequence shown here is derived from an EMBL/GenBank/DDBJ whole genome shotgun (WGS) entry which is preliminary data.</text>
</comment>
<gene>
    <name evidence="3" type="primary">citE_5</name>
    <name evidence="3" type="ORF">LSUE1_G007591</name>
</gene>
<name>A0A8T9BVN3_9HELO</name>
<comment type="similarity">
    <text evidence="1">Belongs to the short-chain dehydrogenases/reductases (SDR) family.</text>
</comment>
<protein>
    <submittedName>
        <fullName evidence="3">Short chain dehydrogenase citE</fullName>
    </submittedName>
</protein>
<sequence>MENPPSDFYVKQAQFTRTTYRDIYPAIDPTASSNSQAGRAIVITGASQGIGRHGFVKSFARAGPKGIVLVARSAAELEAARQDILAINKEIEVLAVPTDARSPESVAALWGAVKETFGRADVLINNAGTISRGSISDTPVDDWWLNFEINARGTFLMTQGFLKLLEKEQKGTIVSLTSGMALMILPHMSSYSLTKLITLQLQAFVAAENPNVTAIALHPGIVHTEMVSGSFAPFAKDTFELVGGVGVWLATEKAAFLNGRYVTSNWSVDELVGRREEIVSQGKLSLVLKGDFGEAQFA</sequence>
<accession>A0A8T9BVN3</accession>
<reference evidence="3 4" key="1">
    <citation type="submission" date="2018-05" db="EMBL/GenBank/DDBJ databases">
        <title>Genome sequencing and assembly of the regulated plant pathogen Lachnellula willkommii and related sister species for the development of diagnostic species identification markers.</title>
        <authorList>
            <person name="Giroux E."/>
            <person name="Bilodeau G."/>
        </authorList>
    </citation>
    <scope>NUCLEOTIDE SEQUENCE [LARGE SCALE GENOMIC DNA]</scope>
    <source>
        <strain evidence="3 4">CBS 268.59</strain>
    </source>
</reference>
<evidence type="ECO:0000313" key="4">
    <source>
        <dbReference type="Proteomes" id="UP000469558"/>
    </source>
</evidence>
<evidence type="ECO:0000256" key="2">
    <source>
        <dbReference type="ARBA" id="ARBA00023002"/>
    </source>
</evidence>
<evidence type="ECO:0000256" key="1">
    <source>
        <dbReference type="ARBA" id="ARBA00006484"/>
    </source>
</evidence>
<keyword evidence="4" id="KW-1185">Reference proteome</keyword>
<dbReference type="OrthoDB" id="1933717at2759"/>